<evidence type="ECO:0000259" key="1">
    <source>
        <dbReference type="Pfam" id="PF13460"/>
    </source>
</evidence>
<name>A0AAJ1RAG5_9LACO</name>
<gene>
    <name evidence="3" type="ORF">DLJ48_02605</name>
    <name evidence="2" type="ORF">EVC35_05670</name>
</gene>
<dbReference type="Proteomes" id="UP000286907">
    <property type="component" value="Chromosome"/>
</dbReference>
<accession>A0AAJ1RAG5</accession>
<dbReference type="PANTHER" id="PTHR43355:SF2">
    <property type="entry name" value="FLAVIN REDUCTASE (NADPH)"/>
    <property type="match status" value="1"/>
</dbReference>
<dbReference type="InterPro" id="IPR051606">
    <property type="entry name" value="Polyketide_Oxido-like"/>
</dbReference>
<dbReference type="SUPFAM" id="SSF51735">
    <property type="entry name" value="NAD(P)-binding Rossmann-fold domains"/>
    <property type="match status" value="1"/>
</dbReference>
<reference evidence="2" key="2">
    <citation type="submission" date="2019-01" db="EMBL/GenBank/DDBJ databases">
        <title>Oenococcus sicerae UCMA17102.</title>
        <authorList>
            <person name="Cousin F.J."/>
            <person name="Le Guellec R."/>
            <person name="Cretenet M."/>
        </authorList>
    </citation>
    <scope>NUCLEOTIDE SEQUENCE</scope>
    <source>
        <strain evidence="2">UCMA17102</strain>
    </source>
</reference>
<dbReference type="GO" id="GO:0042602">
    <property type="term" value="F:riboflavin reductase (NADPH) activity"/>
    <property type="evidence" value="ECO:0007669"/>
    <property type="project" value="TreeGrafter"/>
</dbReference>
<dbReference type="InterPro" id="IPR016040">
    <property type="entry name" value="NAD(P)-bd_dom"/>
</dbReference>
<dbReference type="AlphaFoldDB" id="A0AAJ1RAG5"/>
<sequence length="210" mass="23372">MKITIIGAAGQIPSYLIPMLQKQTDAQLTLFARQATQRLLDFSNPRVRIIDGDATKANDVKMAITDADVVFMDFDGPEAIKKVITVMDQLAKKRLIVAGLLGVFDEVAGAFGKWNNSMIGGGYRPHKQAVTALENSDLDYTYLRMTWLYNQDGNTRYEIQKKGQPLIGAQVTRQAISQYVIDLIQDPKLGIREANAVVEPNTNFAKPSFY</sequence>
<keyword evidence="4" id="KW-1185">Reference proteome</keyword>
<dbReference type="Gene3D" id="3.40.50.720">
    <property type="entry name" value="NAD(P)-binding Rossmann-like Domain"/>
    <property type="match status" value="1"/>
</dbReference>
<proteinExistence type="predicted"/>
<organism evidence="2 5">
    <name type="scientific">Oenococcus sicerae</name>
    <dbReference type="NCBI Taxonomy" id="2203724"/>
    <lineage>
        <taxon>Bacteria</taxon>
        <taxon>Bacillati</taxon>
        <taxon>Bacillota</taxon>
        <taxon>Bacilli</taxon>
        <taxon>Lactobacillales</taxon>
        <taxon>Lactobacillaceae</taxon>
        <taxon>Oenococcus</taxon>
    </lineage>
</organism>
<dbReference type="PANTHER" id="PTHR43355">
    <property type="entry name" value="FLAVIN REDUCTASE (NADPH)"/>
    <property type="match status" value="1"/>
</dbReference>
<dbReference type="EMBL" id="SDWY01000003">
    <property type="protein sequence ID" value="MDN6900490.1"/>
    <property type="molecule type" value="Genomic_DNA"/>
</dbReference>
<protein>
    <submittedName>
        <fullName evidence="3">NAD(P)H-binding protein</fullName>
    </submittedName>
    <submittedName>
        <fullName evidence="2">Saccharopine dehydrogenase</fullName>
    </submittedName>
</protein>
<feature type="domain" description="NAD(P)-binding" evidence="1">
    <location>
        <begin position="7"/>
        <end position="187"/>
    </location>
</feature>
<dbReference type="GO" id="GO:0004074">
    <property type="term" value="F:biliverdin reductase [NAD(P)H] activity"/>
    <property type="evidence" value="ECO:0007669"/>
    <property type="project" value="TreeGrafter"/>
</dbReference>
<reference evidence="3 4" key="1">
    <citation type="journal article" date="2019" name="Syst. Appl. Microbiol.">
        <title>Oenococcus sicerae sp. nov., isolated from French cider.</title>
        <authorList>
            <person name="Cousin F.J."/>
            <person name="Le Guellec R."/>
            <person name="Chagnot C."/>
            <person name="Goux D."/>
            <person name="Dalmasso M."/>
            <person name="Laplace J.M."/>
            <person name="Cretenet M."/>
        </authorList>
    </citation>
    <scope>NUCLEOTIDE SEQUENCE [LARGE SCALE GENOMIC DNA]</scope>
    <source>
        <strain evidence="3 4">UCMA 15228</strain>
    </source>
</reference>
<dbReference type="Proteomes" id="UP001167919">
    <property type="component" value="Unassembled WGS sequence"/>
</dbReference>
<dbReference type="Pfam" id="PF13460">
    <property type="entry name" value="NAD_binding_10"/>
    <property type="match status" value="1"/>
</dbReference>
<evidence type="ECO:0000313" key="3">
    <source>
        <dbReference type="EMBL" id="QAS69488.1"/>
    </source>
</evidence>
<dbReference type="RefSeq" id="WP_128685644.1">
    <property type="nucleotide sequence ID" value="NZ_CP029684.2"/>
</dbReference>
<evidence type="ECO:0000313" key="2">
    <source>
        <dbReference type="EMBL" id="MDN6900490.1"/>
    </source>
</evidence>
<evidence type="ECO:0000313" key="5">
    <source>
        <dbReference type="Proteomes" id="UP001167919"/>
    </source>
</evidence>
<dbReference type="EMBL" id="CP029684">
    <property type="protein sequence ID" value="QAS69488.1"/>
    <property type="molecule type" value="Genomic_DNA"/>
</dbReference>
<reference evidence="3" key="3">
    <citation type="submission" date="2020-01" db="EMBL/GenBank/DDBJ databases">
        <authorList>
            <person name="Cousin F.J."/>
            <person name="Le Guellec R."/>
            <person name="Cretenet M."/>
        </authorList>
    </citation>
    <scope>NUCLEOTIDE SEQUENCE</scope>
    <source>
        <strain evidence="3">UCMA 15228</strain>
    </source>
</reference>
<evidence type="ECO:0000313" key="4">
    <source>
        <dbReference type="Proteomes" id="UP000286907"/>
    </source>
</evidence>
<dbReference type="InterPro" id="IPR036291">
    <property type="entry name" value="NAD(P)-bd_dom_sf"/>
</dbReference>